<gene>
    <name evidence="9" type="ORF">ACHAWU_004835</name>
</gene>
<dbReference type="GO" id="GO:0005886">
    <property type="term" value="C:plasma membrane"/>
    <property type="evidence" value="ECO:0007669"/>
    <property type="project" value="UniProtKB-SubCell"/>
</dbReference>
<feature type="compositionally biased region" description="Low complexity" evidence="6">
    <location>
        <begin position="12"/>
        <end position="24"/>
    </location>
</feature>
<dbReference type="Pfam" id="PF09335">
    <property type="entry name" value="VTT_dom"/>
    <property type="match status" value="1"/>
</dbReference>
<feature type="transmembrane region" description="Helical" evidence="7">
    <location>
        <begin position="152"/>
        <end position="175"/>
    </location>
</feature>
<evidence type="ECO:0000256" key="3">
    <source>
        <dbReference type="ARBA" id="ARBA00022692"/>
    </source>
</evidence>
<keyword evidence="4 7" id="KW-1133">Transmembrane helix</keyword>
<reference evidence="9 10" key="1">
    <citation type="submission" date="2024-10" db="EMBL/GenBank/DDBJ databases">
        <title>Updated reference genomes for cyclostephanoid diatoms.</title>
        <authorList>
            <person name="Roberts W.R."/>
            <person name="Alverson A.J."/>
        </authorList>
    </citation>
    <scope>NUCLEOTIDE SEQUENCE [LARGE SCALE GENOMIC DNA]</scope>
    <source>
        <strain evidence="9 10">AJA232-27</strain>
    </source>
</reference>
<evidence type="ECO:0000313" key="10">
    <source>
        <dbReference type="Proteomes" id="UP001530293"/>
    </source>
</evidence>
<evidence type="ECO:0000259" key="8">
    <source>
        <dbReference type="Pfam" id="PF09335"/>
    </source>
</evidence>
<evidence type="ECO:0000313" key="9">
    <source>
        <dbReference type="EMBL" id="KAL3758197.1"/>
    </source>
</evidence>
<feature type="transmembrane region" description="Helical" evidence="7">
    <location>
        <begin position="195"/>
        <end position="218"/>
    </location>
</feature>
<keyword evidence="2" id="KW-1003">Cell membrane</keyword>
<feature type="compositionally biased region" description="Low complexity" evidence="6">
    <location>
        <begin position="73"/>
        <end position="87"/>
    </location>
</feature>
<protein>
    <recommendedName>
        <fullName evidence="8">VTT domain-containing protein</fullName>
    </recommendedName>
</protein>
<dbReference type="PANTHER" id="PTHR12677:SF59">
    <property type="entry name" value="GOLGI APPARATUS MEMBRANE PROTEIN TVP38-RELATED"/>
    <property type="match status" value="1"/>
</dbReference>
<feature type="transmembrane region" description="Helical" evidence="7">
    <location>
        <begin position="287"/>
        <end position="306"/>
    </location>
</feature>
<accession>A0ABD3M7P7</accession>
<comment type="caution">
    <text evidence="9">The sequence shown here is derived from an EMBL/GenBank/DDBJ whole genome shotgun (WGS) entry which is preliminary data.</text>
</comment>
<feature type="compositionally biased region" description="Acidic residues" evidence="6">
    <location>
        <begin position="61"/>
        <end position="70"/>
    </location>
</feature>
<sequence length="456" mass="50750">MKKWTSRKRTAAADQTKKQQQQRASNATGEGDEEYENGSNTATESSCSSNSTDTVQTDYERLDDDDDDDDNNNRNMSNTGNTNNNDNIISSHYKSPTYDEEKDSTANDSTASTNLHLHTHNQQQNHHQHPSDEHIIKEVFQFLVRRSWKKKLCTLLVVLSTIPVILDIFILRTGYISSNINNFLHWMMTHPILGVFAYIALLIATSLIFLPPSVLIFASGFIFTSIWPGFVGIIVALLASYIASTIGGLIGFARAKYMTRDLVKVFMRRYPIVRAVDAAIVRNSLRVMILMRLNCLLPFGVINYVFGISGAKAEEFVLSMVGVVPWHLLLICLGASSASFVSFDFDMQNKNNGADEEGISVVKGILMAMGVAFGLIGFAITWKFARKELQKEVDSLQAGLPASGLSAEDAAAYDLSIADYFLIQWSGSAGMEVYPPEREDYQAQLTWNEVLLDDFA</sequence>
<organism evidence="9 10">
    <name type="scientific">Discostella pseudostelligera</name>
    <dbReference type="NCBI Taxonomy" id="259834"/>
    <lineage>
        <taxon>Eukaryota</taxon>
        <taxon>Sar</taxon>
        <taxon>Stramenopiles</taxon>
        <taxon>Ochrophyta</taxon>
        <taxon>Bacillariophyta</taxon>
        <taxon>Coscinodiscophyceae</taxon>
        <taxon>Thalassiosirophycidae</taxon>
        <taxon>Stephanodiscales</taxon>
        <taxon>Stephanodiscaceae</taxon>
        <taxon>Discostella</taxon>
    </lineage>
</organism>
<comment type="subcellular location">
    <subcellularLocation>
        <location evidence="1">Cell membrane</location>
        <topology evidence="1">Multi-pass membrane protein</topology>
    </subcellularLocation>
</comment>
<dbReference type="InterPro" id="IPR032816">
    <property type="entry name" value="VTT_dom"/>
</dbReference>
<dbReference type="Proteomes" id="UP001530293">
    <property type="component" value="Unassembled WGS sequence"/>
</dbReference>
<evidence type="ECO:0000256" key="1">
    <source>
        <dbReference type="ARBA" id="ARBA00004651"/>
    </source>
</evidence>
<keyword evidence="3 7" id="KW-0812">Transmembrane</keyword>
<evidence type="ECO:0000256" key="2">
    <source>
        <dbReference type="ARBA" id="ARBA00022475"/>
    </source>
</evidence>
<feature type="domain" description="VTT" evidence="8">
    <location>
        <begin position="210"/>
        <end position="335"/>
    </location>
</feature>
<feature type="transmembrane region" description="Helical" evidence="7">
    <location>
        <begin position="318"/>
        <end position="341"/>
    </location>
</feature>
<evidence type="ECO:0000256" key="5">
    <source>
        <dbReference type="ARBA" id="ARBA00023136"/>
    </source>
</evidence>
<feature type="transmembrane region" description="Helical" evidence="7">
    <location>
        <begin position="230"/>
        <end position="253"/>
    </location>
</feature>
<feature type="region of interest" description="Disordered" evidence="6">
    <location>
        <begin position="1"/>
        <end position="111"/>
    </location>
</feature>
<evidence type="ECO:0000256" key="4">
    <source>
        <dbReference type="ARBA" id="ARBA00022989"/>
    </source>
</evidence>
<dbReference type="EMBL" id="JALLBG020000237">
    <property type="protein sequence ID" value="KAL3758197.1"/>
    <property type="molecule type" value="Genomic_DNA"/>
</dbReference>
<dbReference type="AlphaFoldDB" id="A0ABD3M7P7"/>
<name>A0ABD3M7P7_9STRA</name>
<proteinExistence type="predicted"/>
<evidence type="ECO:0000256" key="6">
    <source>
        <dbReference type="SAM" id="MobiDB-lite"/>
    </source>
</evidence>
<dbReference type="InterPro" id="IPR015414">
    <property type="entry name" value="TMEM64"/>
</dbReference>
<feature type="compositionally biased region" description="Polar residues" evidence="6">
    <location>
        <begin position="37"/>
        <end position="57"/>
    </location>
</feature>
<feature type="compositionally biased region" description="Basic residues" evidence="6">
    <location>
        <begin position="1"/>
        <end position="10"/>
    </location>
</feature>
<evidence type="ECO:0000256" key="7">
    <source>
        <dbReference type="SAM" id="Phobius"/>
    </source>
</evidence>
<keyword evidence="5 7" id="KW-0472">Membrane</keyword>
<feature type="transmembrane region" description="Helical" evidence="7">
    <location>
        <begin position="361"/>
        <end position="382"/>
    </location>
</feature>
<dbReference type="PANTHER" id="PTHR12677">
    <property type="entry name" value="GOLGI APPARATUS MEMBRANE PROTEIN TVP38-RELATED"/>
    <property type="match status" value="1"/>
</dbReference>
<keyword evidence="10" id="KW-1185">Reference proteome</keyword>